<dbReference type="Proteomes" id="UP001156389">
    <property type="component" value="Unassembled WGS sequence"/>
</dbReference>
<evidence type="ECO:0000313" key="2">
    <source>
        <dbReference type="EMBL" id="MCT2591334.1"/>
    </source>
</evidence>
<evidence type="ECO:0000259" key="1">
    <source>
        <dbReference type="Pfam" id="PF14258"/>
    </source>
</evidence>
<dbReference type="RefSeq" id="WP_260218645.1">
    <property type="nucleotide sequence ID" value="NZ_JAJAGO010000006.1"/>
</dbReference>
<reference evidence="2 3" key="1">
    <citation type="submission" date="2021-10" db="EMBL/GenBank/DDBJ databases">
        <title>Streptomyces gossypii sp. nov., isolated from soil collected from cotton field.</title>
        <authorList>
            <person name="Ge X."/>
            <person name="Chen X."/>
            <person name="Liu W."/>
        </authorList>
    </citation>
    <scope>NUCLEOTIDE SEQUENCE [LARGE SCALE GENOMIC DNA]</scope>
    <source>
        <strain evidence="2 3">N2-109</strain>
    </source>
</reference>
<proteinExistence type="predicted"/>
<keyword evidence="3" id="KW-1185">Reference proteome</keyword>
<organism evidence="2 3">
    <name type="scientific">Streptomyces gossypii</name>
    <dbReference type="NCBI Taxonomy" id="2883101"/>
    <lineage>
        <taxon>Bacteria</taxon>
        <taxon>Bacillati</taxon>
        <taxon>Actinomycetota</taxon>
        <taxon>Actinomycetes</taxon>
        <taxon>Kitasatosporales</taxon>
        <taxon>Streptomycetaceae</taxon>
        <taxon>Streptomyces</taxon>
    </lineage>
</organism>
<name>A0ABT2JV59_9ACTN</name>
<sequence length="425" mass="44271">MTLPPSTSTSTSPTAGQLWTRTRGLLLAAAVLALAGVIIAAVRSGEHHGALDPRSADRYGSRATAELLAGQGVDTTVVTTTAEAAAAAGPDTTLLVTRPEALTSKQQAALRDAGRGGRTVLLAPGPATLNTFAPGARVDGLPVDVQPTSPDCELPTAARAGDADLGGLRYHLPGGRPDACYPRDGLPTLVRLPAASGADTDAHGGDAGDTVLLGAPDPLYNDSLDERGNASLTLQLLGSRPHLVWYLPSLSDAAAEGDSSFFELVPDGWSWGMYQLAFAALLTALWRARRLGPLVPERLPVVVRASEATEGRARLYRKANARDRAAQALRGASRSRLAPLVGVPAARADSPEDLPQALTAHLRRGDGTGMPDDAVHVRALLFGPPPDDDASLIRLADELDLLERRITPTATPTDAAVPTDKDRTS</sequence>
<dbReference type="EMBL" id="JAJAGO010000006">
    <property type="protein sequence ID" value="MCT2591334.1"/>
    <property type="molecule type" value="Genomic_DNA"/>
</dbReference>
<comment type="caution">
    <text evidence="2">The sequence shown here is derived from an EMBL/GenBank/DDBJ whole genome shotgun (WGS) entry which is preliminary data.</text>
</comment>
<dbReference type="InterPro" id="IPR025646">
    <property type="entry name" value="DUF4350"/>
</dbReference>
<feature type="domain" description="DUF4350" evidence="1">
    <location>
        <begin position="54"/>
        <end position="237"/>
    </location>
</feature>
<protein>
    <submittedName>
        <fullName evidence="2">DUF4350 domain-containing protein</fullName>
    </submittedName>
</protein>
<accession>A0ABT2JV59</accession>
<gene>
    <name evidence="2" type="ORF">LHJ74_15705</name>
</gene>
<dbReference type="Pfam" id="PF14258">
    <property type="entry name" value="DUF4350"/>
    <property type="match status" value="1"/>
</dbReference>
<evidence type="ECO:0000313" key="3">
    <source>
        <dbReference type="Proteomes" id="UP001156389"/>
    </source>
</evidence>